<dbReference type="InterPro" id="IPR027910">
    <property type="entry name" value="YdiL_sf"/>
</dbReference>
<keyword evidence="2" id="KW-1185">Reference proteome</keyword>
<accession>A0A1Z4JSG1</accession>
<sequence>MSRDQFEAIVIRNFLNAETMSRYLKVDVSVIEAWINDQAAIPDAAIMLLMQLDSLLSQACEHVIQTARSQSTATMPLSTIPIITYLTESDFQIYCEDAQILGSVGIHQGFVMRVISELRHLGFNAYRVPFDQHQYLSWLQSEGYINSSASRLLWAAEQRFDN</sequence>
<name>A0A1Z4JSG1_LEPBY</name>
<proteinExistence type="predicted"/>
<evidence type="ECO:0000313" key="1">
    <source>
        <dbReference type="EMBL" id="BAY59627.1"/>
    </source>
</evidence>
<dbReference type="AlphaFoldDB" id="A0A1Z4JSG1"/>
<keyword evidence="1" id="KW-0614">Plasmid</keyword>
<organism evidence="1 2">
    <name type="scientific">Leptolyngbya boryana NIES-2135</name>
    <dbReference type="NCBI Taxonomy" id="1973484"/>
    <lineage>
        <taxon>Bacteria</taxon>
        <taxon>Bacillati</taxon>
        <taxon>Cyanobacteriota</taxon>
        <taxon>Cyanophyceae</taxon>
        <taxon>Leptolyngbyales</taxon>
        <taxon>Leptolyngbyaceae</taxon>
        <taxon>Leptolyngbya group</taxon>
        <taxon>Leptolyngbya</taxon>
    </lineage>
</organism>
<dbReference type="Proteomes" id="UP000217895">
    <property type="component" value="Plasmid Plasmid2 dna"/>
</dbReference>
<geneLocation type="plasmid" evidence="1">
    <name>plasmid2</name>
</geneLocation>
<evidence type="ECO:0000313" key="2">
    <source>
        <dbReference type="Proteomes" id="UP000217895"/>
    </source>
</evidence>
<reference evidence="1 2" key="1">
    <citation type="submission" date="2017-06" db="EMBL/GenBank/DDBJ databases">
        <title>Genome sequencing of cyanobaciteial culture collection at National Institute for Environmental Studies (NIES).</title>
        <authorList>
            <person name="Hirose Y."/>
            <person name="Shimura Y."/>
            <person name="Fujisawa T."/>
            <person name="Nakamura Y."/>
            <person name="Kawachi M."/>
        </authorList>
    </citation>
    <scope>NUCLEOTIDE SEQUENCE [LARGE SCALE GENOMIC DNA]</scope>
    <source>
        <strain evidence="1 2">NIES-2135</strain>
        <plasmid evidence="2">Plasmid Plasmid2 dna</plasmid>
    </source>
</reference>
<dbReference type="EMBL" id="AP018205">
    <property type="protein sequence ID" value="BAY59627.1"/>
    <property type="molecule type" value="Genomic_DNA"/>
</dbReference>
<dbReference type="Gene3D" id="1.10.3100.10">
    <property type="entry name" value="Putative cytoplasmic protein"/>
    <property type="match status" value="1"/>
</dbReference>
<protein>
    <submittedName>
        <fullName evidence="1">Uncharacterized protein</fullName>
    </submittedName>
</protein>
<gene>
    <name evidence="1" type="ORF">NIES2135_65040</name>
</gene>